<reference evidence="2 3" key="1">
    <citation type="submission" date="2024-04" db="EMBL/GenBank/DDBJ databases">
        <title>Tritrichomonas musculus Genome.</title>
        <authorList>
            <person name="Alves-Ferreira E."/>
            <person name="Grigg M."/>
            <person name="Lorenzi H."/>
            <person name="Galac M."/>
        </authorList>
    </citation>
    <scope>NUCLEOTIDE SEQUENCE [LARGE SCALE GENOMIC DNA]</scope>
    <source>
        <strain evidence="2 3">EAF2021</strain>
    </source>
</reference>
<evidence type="ECO:0000256" key="1">
    <source>
        <dbReference type="SAM" id="MobiDB-lite"/>
    </source>
</evidence>
<accession>A0ABR2H8V4</accession>
<organism evidence="2 3">
    <name type="scientific">Tritrichomonas musculus</name>
    <dbReference type="NCBI Taxonomy" id="1915356"/>
    <lineage>
        <taxon>Eukaryota</taxon>
        <taxon>Metamonada</taxon>
        <taxon>Parabasalia</taxon>
        <taxon>Tritrichomonadida</taxon>
        <taxon>Tritrichomonadidae</taxon>
        <taxon>Tritrichomonas</taxon>
    </lineage>
</organism>
<name>A0ABR2H8V4_9EUKA</name>
<keyword evidence="3" id="KW-1185">Reference proteome</keyword>
<sequence length="163" mass="18775">MISRKRPTLQRSSSIGGPRSAKRKTVIRKFFEQMVTSTPSFSDPFIADENETKDSCLLKCSRRNSKKMIKFISNSSDSDEYHDFTDPDGILIRPNLEEAEKFISSLRIDKKSIAVHKEPPVLKPYVSLIPREEIEAIMIESQKLEEMINQDSIEESEHDEEIL</sequence>
<feature type="region of interest" description="Disordered" evidence="1">
    <location>
        <begin position="1"/>
        <end position="23"/>
    </location>
</feature>
<evidence type="ECO:0000313" key="3">
    <source>
        <dbReference type="Proteomes" id="UP001470230"/>
    </source>
</evidence>
<dbReference type="EMBL" id="JAPFFF010000037">
    <property type="protein sequence ID" value="KAK8842606.1"/>
    <property type="molecule type" value="Genomic_DNA"/>
</dbReference>
<evidence type="ECO:0000313" key="2">
    <source>
        <dbReference type="EMBL" id="KAK8842606.1"/>
    </source>
</evidence>
<protein>
    <submittedName>
        <fullName evidence="2">Uncharacterized protein</fullName>
    </submittedName>
</protein>
<gene>
    <name evidence="2" type="ORF">M9Y10_025464</name>
</gene>
<proteinExistence type="predicted"/>
<dbReference type="Proteomes" id="UP001470230">
    <property type="component" value="Unassembled WGS sequence"/>
</dbReference>
<comment type="caution">
    <text evidence="2">The sequence shown here is derived from an EMBL/GenBank/DDBJ whole genome shotgun (WGS) entry which is preliminary data.</text>
</comment>